<feature type="compositionally biased region" description="Basic and acidic residues" evidence="2">
    <location>
        <begin position="178"/>
        <end position="192"/>
    </location>
</feature>
<evidence type="ECO:0000313" key="4">
    <source>
        <dbReference type="EMBL" id="EJK62779.1"/>
    </source>
</evidence>
<protein>
    <recommendedName>
        <fullName evidence="3">Cux N-terminal domain-containing protein</fullName>
    </recommendedName>
</protein>
<feature type="non-terminal residue" evidence="4">
    <location>
        <position position="205"/>
    </location>
</feature>
<evidence type="ECO:0000256" key="2">
    <source>
        <dbReference type="SAM" id="MobiDB-lite"/>
    </source>
</evidence>
<evidence type="ECO:0000259" key="3">
    <source>
        <dbReference type="Pfam" id="PF25398"/>
    </source>
</evidence>
<evidence type="ECO:0000256" key="1">
    <source>
        <dbReference type="ARBA" id="ARBA00023054"/>
    </source>
</evidence>
<dbReference type="Pfam" id="PF25398">
    <property type="entry name" value="CUX1_N"/>
    <property type="match status" value="1"/>
</dbReference>
<accession>K0SCX6</accession>
<dbReference type="SUPFAM" id="SSF57997">
    <property type="entry name" value="Tropomyosin"/>
    <property type="match status" value="1"/>
</dbReference>
<gene>
    <name evidence="4" type="ORF">THAOC_16597</name>
</gene>
<dbReference type="eggNOG" id="KOG0963">
    <property type="taxonomic scope" value="Eukaryota"/>
</dbReference>
<dbReference type="InterPro" id="IPR057476">
    <property type="entry name" value="Cux_N"/>
</dbReference>
<feature type="domain" description="Cux N-terminal" evidence="3">
    <location>
        <begin position="15"/>
        <end position="140"/>
    </location>
</feature>
<evidence type="ECO:0000313" key="5">
    <source>
        <dbReference type="Proteomes" id="UP000266841"/>
    </source>
</evidence>
<comment type="caution">
    <text evidence="4">The sequence shown here is derived from an EMBL/GenBank/DDBJ whole genome shotgun (WGS) entry which is preliminary data.</text>
</comment>
<proteinExistence type="predicted"/>
<dbReference type="PANTHER" id="PTHR14043">
    <property type="entry name" value="CCAAT DISPLACEMENT PROTEIN-RELATED"/>
    <property type="match status" value="1"/>
</dbReference>
<dbReference type="AlphaFoldDB" id="K0SCX6"/>
<feature type="compositionally biased region" description="Basic residues" evidence="2">
    <location>
        <begin position="196"/>
        <end position="205"/>
    </location>
</feature>
<reference evidence="4 5" key="1">
    <citation type="journal article" date="2012" name="Genome Biol.">
        <title>Genome and low-iron response of an oceanic diatom adapted to chronic iron limitation.</title>
        <authorList>
            <person name="Lommer M."/>
            <person name="Specht M."/>
            <person name="Roy A.S."/>
            <person name="Kraemer L."/>
            <person name="Andreson R."/>
            <person name="Gutowska M.A."/>
            <person name="Wolf J."/>
            <person name="Bergner S.V."/>
            <person name="Schilhabel M.B."/>
            <person name="Klostermeier U.C."/>
            <person name="Beiko R.G."/>
            <person name="Rosenstiel P."/>
            <person name="Hippler M."/>
            <person name="Laroche J."/>
        </authorList>
    </citation>
    <scope>NUCLEOTIDE SEQUENCE [LARGE SCALE GENOMIC DNA]</scope>
    <source>
        <strain evidence="4 5">CCMP1005</strain>
    </source>
</reference>
<sequence>MTVPPPTSGGGGGAMTESAQLHSARRSWAEFNLTSRRPHLDATAQSLIDAREASLAARKRLGELTKSLKGAIRTATSAAGGDRDAAVASLAAGCKSTIKSYQEEIDGLTKRCKSAEASFVQLYQGLYECADPAVSLEEAIRIIDGRDGQVANLLRGMEELNSELQGLRDEKDRLAGELDAKEGELAATRKDAAGGGRRRRRRGRR</sequence>
<name>K0SCX6_THAOC</name>
<dbReference type="OrthoDB" id="10257567at2759"/>
<keyword evidence="5" id="KW-1185">Reference proteome</keyword>
<keyword evidence="1" id="KW-0175">Coiled coil</keyword>
<dbReference type="PANTHER" id="PTHR14043:SF2">
    <property type="entry name" value="HOMEOBOX PROTEIN CUT"/>
    <property type="match status" value="1"/>
</dbReference>
<organism evidence="4 5">
    <name type="scientific">Thalassiosira oceanica</name>
    <name type="common">Marine diatom</name>
    <dbReference type="NCBI Taxonomy" id="159749"/>
    <lineage>
        <taxon>Eukaryota</taxon>
        <taxon>Sar</taxon>
        <taxon>Stramenopiles</taxon>
        <taxon>Ochrophyta</taxon>
        <taxon>Bacillariophyta</taxon>
        <taxon>Coscinodiscophyceae</taxon>
        <taxon>Thalassiosirophycidae</taxon>
        <taxon>Thalassiosirales</taxon>
        <taxon>Thalassiosiraceae</taxon>
        <taxon>Thalassiosira</taxon>
    </lineage>
</organism>
<dbReference type="EMBL" id="AGNL01018629">
    <property type="protein sequence ID" value="EJK62779.1"/>
    <property type="molecule type" value="Genomic_DNA"/>
</dbReference>
<feature type="region of interest" description="Disordered" evidence="2">
    <location>
        <begin position="178"/>
        <end position="205"/>
    </location>
</feature>
<feature type="region of interest" description="Disordered" evidence="2">
    <location>
        <begin position="1"/>
        <end position="21"/>
    </location>
</feature>
<dbReference type="Proteomes" id="UP000266841">
    <property type="component" value="Unassembled WGS sequence"/>
</dbReference>